<protein>
    <submittedName>
        <fullName evidence="2">Uncharacterized protein</fullName>
    </submittedName>
</protein>
<evidence type="ECO:0000313" key="2">
    <source>
        <dbReference type="EMBL" id="KAF2404360.1"/>
    </source>
</evidence>
<keyword evidence="1" id="KW-1133">Transmembrane helix</keyword>
<proteinExistence type="predicted"/>
<keyword evidence="1" id="KW-0472">Membrane</keyword>
<reference evidence="2" key="1">
    <citation type="journal article" date="2020" name="Stud. Mycol.">
        <title>101 Dothideomycetes genomes: a test case for predicting lifestyles and emergence of pathogens.</title>
        <authorList>
            <person name="Haridas S."/>
            <person name="Albert R."/>
            <person name="Binder M."/>
            <person name="Bloem J."/>
            <person name="Labutti K."/>
            <person name="Salamov A."/>
            <person name="Andreopoulos B."/>
            <person name="Baker S."/>
            <person name="Barry K."/>
            <person name="Bills G."/>
            <person name="Bluhm B."/>
            <person name="Cannon C."/>
            <person name="Castanera R."/>
            <person name="Culley D."/>
            <person name="Daum C."/>
            <person name="Ezra D."/>
            <person name="Gonzalez J."/>
            <person name="Henrissat B."/>
            <person name="Kuo A."/>
            <person name="Liang C."/>
            <person name="Lipzen A."/>
            <person name="Lutzoni F."/>
            <person name="Magnuson J."/>
            <person name="Mondo S."/>
            <person name="Nolan M."/>
            <person name="Ohm R."/>
            <person name="Pangilinan J."/>
            <person name="Park H.-J."/>
            <person name="Ramirez L."/>
            <person name="Alfaro M."/>
            <person name="Sun H."/>
            <person name="Tritt A."/>
            <person name="Yoshinaga Y."/>
            <person name="Zwiers L.-H."/>
            <person name="Turgeon B."/>
            <person name="Goodwin S."/>
            <person name="Spatafora J."/>
            <person name="Crous P."/>
            <person name="Grigoriev I."/>
        </authorList>
    </citation>
    <scope>NUCLEOTIDE SEQUENCE</scope>
    <source>
        <strain evidence="2">CBS 262.69</strain>
    </source>
</reference>
<organism evidence="2 3">
    <name type="scientific">Trichodelitschia bisporula</name>
    <dbReference type="NCBI Taxonomy" id="703511"/>
    <lineage>
        <taxon>Eukaryota</taxon>
        <taxon>Fungi</taxon>
        <taxon>Dikarya</taxon>
        <taxon>Ascomycota</taxon>
        <taxon>Pezizomycotina</taxon>
        <taxon>Dothideomycetes</taxon>
        <taxon>Dothideomycetes incertae sedis</taxon>
        <taxon>Phaeotrichales</taxon>
        <taxon>Phaeotrichaceae</taxon>
        <taxon>Trichodelitschia</taxon>
    </lineage>
</organism>
<accession>A0A6G1I7U5</accession>
<sequence length="65" mass="7088">MLVLPSLCQPSSSCLLRVFFVSSSFSSFVGMVFVRPSVRPSQRNFPATVLQPLGSLFSLTHPTAK</sequence>
<name>A0A6G1I7U5_9PEZI</name>
<keyword evidence="1" id="KW-0812">Transmembrane</keyword>
<dbReference type="EMBL" id="ML996688">
    <property type="protein sequence ID" value="KAF2404360.1"/>
    <property type="molecule type" value="Genomic_DNA"/>
</dbReference>
<evidence type="ECO:0000256" key="1">
    <source>
        <dbReference type="SAM" id="Phobius"/>
    </source>
</evidence>
<keyword evidence="3" id="KW-1185">Reference proteome</keyword>
<dbReference type="AlphaFoldDB" id="A0A6G1I7U5"/>
<feature type="transmembrane region" description="Helical" evidence="1">
    <location>
        <begin position="15"/>
        <end position="34"/>
    </location>
</feature>
<dbReference type="Proteomes" id="UP000799640">
    <property type="component" value="Unassembled WGS sequence"/>
</dbReference>
<gene>
    <name evidence="2" type="ORF">EJ06DRAFT_526449</name>
</gene>
<evidence type="ECO:0000313" key="3">
    <source>
        <dbReference type="Proteomes" id="UP000799640"/>
    </source>
</evidence>